<keyword evidence="1" id="KW-0472">Membrane</keyword>
<protein>
    <submittedName>
        <fullName evidence="2">Uncharacterized protein</fullName>
    </submittedName>
</protein>
<feature type="transmembrane region" description="Helical" evidence="1">
    <location>
        <begin position="18"/>
        <end position="39"/>
    </location>
</feature>
<dbReference type="EMBL" id="JAODUP010000489">
    <property type="protein sequence ID" value="KAK2148600.1"/>
    <property type="molecule type" value="Genomic_DNA"/>
</dbReference>
<evidence type="ECO:0000313" key="2">
    <source>
        <dbReference type="EMBL" id="KAK2148600.1"/>
    </source>
</evidence>
<accession>A0AAD9MX15</accession>
<dbReference type="AlphaFoldDB" id="A0AAD9MX15"/>
<name>A0AAD9MX15_9ANNE</name>
<comment type="caution">
    <text evidence="2">The sequence shown here is derived from an EMBL/GenBank/DDBJ whole genome shotgun (WGS) entry which is preliminary data.</text>
</comment>
<gene>
    <name evidence="2" type="ORF">LSH36_489g00021</name>
</gene>
<proteinExistence type="predicted"/>
<keyword evidence="1" id="KW-1133">Transmembrane helix</keyword>
<dbReference type="Proteomes" id="UP001208570">
    <property type="component" value="Unassembled WGS sequence"/>
</dbReference>
<sequence>MSSSWCSDGIITCDSVSFSLASCLYFVLCVASSSGLLFAGPMSSFRELPSREVTPFLLMPSGLDISRSF</sequence>
<keyword evidence="1" id="KW-0812">Transmembrane</keyword>
<keyword evidence="3" id="KW-1185">Reference proteome</keyword>
<organism evidence="2 3">
    <name type="scientific">Paralvinella palmiformis</name>
    <dbReference type="NCBI Taxonomy" id="53620"/>
    <lineage>
        <taxon>Eukaryota</taxon>
        <taxon>Metazoa</taxon>
        <taxon>Spiralia</taxon>
        <taxon>Lophotrochozoa</taxon>
        <taxon>Annelida</taxon>
        <taxon>Polychaeta</taxon>
        <taxon>Sedentaria</taxon>
        <taxon>Canalipalpata</taxon>
        <taxon>Terebellida</taxon>
        <taxon>Terebelliformia</taxon>
        <taxon>Alvinellidae</taxon>
        <taxon>Paralvinella</taxon>
    </lineage>
</organism>
<reference evidence="2" key="1">
    <citation type="journal article" date="2023" name="Mol. Biol. Evol.">
        <title>Third-Generation Sequencing Reveals the Adaptive Role of the Epigenome in Three Deep-Sea Polychaetes.</title>
        <authorList>
            <person name="Perez M."/>
            <person name="Aroh O."/>
            <person name="Sun Y."/>
            <person name="Lan Y."/>
            <person name="Juniper S.K."/>
            <person name="Young C.R."/>
            <person name="Angers B."/>
            <person name="Qian P.Y."/>
        </authorList>
    </citation>
    <scope>NUCLEOTIDE SEQUENCE</scope>
    <source>
        <strain evidence="2">P08H-3</strain>
    </source>
</reference>
<evidence type="ECO:0000313" key="3">
    <source>
        <dbReference type="Proteomes" id="UP001208570"/>
    </source>
</evidence>
<evidence type="ECO:0000256" key="1">
    <source>
        <dbReference type="SAM" id="Phobius"/>
    </source>
</evidence>